<evidence type="ECO:0000313" key="4">
    <source>
        <dbReference type="EMBL" id="MBB4287317.1"/>
    </source>
</evidence>
<organism evidence="4 5">
    <name type="scientific">Roseospira goensis</name>
    <dbReference type="NCBI Taxonomy" id="391922"/>
    <lineage>
        <taxon>Bacteria</taxon>
        <taxon>Pseudomonadati</taxon>
        <taxon>Pseudomonadota</taxon>
        <taxon>Alphaproteobacteria</taxon>
        <taxon>Rhodospirillales</taxon>
        <taxon>Rhodospirillaceae</taxon>
        <taxon>Roseospira</taxon>
    </lineage>
</organism>
<feature type="region of interest" description="Disordered" evidence="3">
    <location>
        <begin position="1"/>
        <end position="23"/>
    </location>
</feature>
<evidence type="ECO:0000256" key="2">
    <source>
        <dbReference type="ARBA" id="ARBA00022679"/>
    </source>
</evidence>
<accession>A0A7W6S221</accession>
<dbReference type="GO" id="GO:0052913">
    <property type="term" value="F:16S rRNA (guanine(966)-N(2))-methyltransferase activity"/>
    <property type="evidence" value="ECO:0007669"/>
    <property type="project" value="UniProtKB-EC"/>
</dbReference>
<dbReference type="EMBL" id="JACIGI010000033">
    <property type="protein sequence ID" value="MBB4287317.1"/>
    <property type="molecule type" value="Genomic_DNA"/>
</dbReference>
<reference evidence="4 5" key="1">
    <citation type="submission" date="2020-08" db="EMBL/GenBank/DDBJ databases">
        <title>Genome sequencing of Purple Non-Sulfur Bacteria from various extreme environments.</title>
        <authorList>
            <person name="Mayer M."/>
        </authorList>
    </citation>
    <scope>NUCLEOTIDE SEQUENCE [LARGE SCALE GENOMIC DNA]</scope>
    <source>
        <strain evidence="4 5">JA135</strain>
    </source>
</reference>
<dbReference type="Proteomes" id="UP000555728">
    <property type="component" value="Unassembled WGS sequence"/>
</dbReference>
<keyword evidence="1 4" id="KW-0489">Methyltransferase</keyword>
<dbReference type="EC" id="2.1.1.171" evidence="4"/>
<keyword evidence="5" id="KW-1185">Reference proteome</keyword>
<dbReference type="InterPro" id="IPR029063">
    <property type="entry name" value="SAM-dependent_MTases_sf"/>
</dbReference>
<dbReference type="CDD" id="cd02440">
    <property type="entry name" value="AdoMet_MTases"/>
    <property type="match status" value="1"/>
</dbReference>
<dbReference type="PANTHER" id="PTHR43542">
    <property type="entry name" value="METHYLTRANSFERASE"/>
    <property type="match status" value="1"/>
</dbReference>
<dbReference type="InterPro" id="IPR004398">
    <property type="entry name" value="RNA_MeTrfase_RsmD"/>
</dbReference>
<gene>
    <name evidence="4" type="ORF">GGD88_003064</name>
</gene>
<dbReference type="SUPFAM" id="SSF53335">
    <property type="entry name" value="S-adenosyl-L-methionine-dependent methyltransferases"/>
    <property type="match status" value="1"/>
</dbReference>
<dbReference type="PANTHER" id="PTHR43542:SF1">
    <property type="entry name" value="METHYLTRANSFERASE"/>
    <property type="match status" value="1"/>
</dbReference>
<evidence type="ECO:0000256" key="1">
    <source>
        <dbReference type="ARBA" id="ARBA00022603"/>
    </source>
</evidence>
<comment type="caution">
    <text evidence="4">The sequence shown here is derived from an EMBL/GenBank/DDBJ whole genome shotgun (WGS) entry which is preliminary data.</text>
</comment>
<name>A0A7W6S221_9PROT</name>
<dbReference type="AlphaFoldDB" id="A0A7W6S221"/>
<proteinExistence type="predicted"/>
<dbReference type="Gene3D" id="3.40.50.150">
    <property type="entry name" value="Vaccinia Virus protein VP39"/>
    <property type="match status" value="1"/>
</dbReference>
<dbReference type="RefSeq" id="WP_184436933.1">
    <property type="nucleotide sequence ID" value="NZ_JACIGI010000033.1"/>
</dbReference>
<protein>
    <submittedName>
        <fullName evidence="4">16S rRNA (Guanine966-N2)-methyltransferase</fullName>
        <ecNumber evidence="4">2.1.1.171</ecNumber>
    </submittedName>
</protein>
<dbReference type="PIRSF" id="PIRSF004553">
    <property type="entry name" value="CHP00095"/>
    <property type="match status" value="1"/>
</dbReference>
<evidence type="ECO:0000256" key="3">
    <source>
        <dbReference type="SAM" id="MobiDB-lite"/>
    </source>
</evidence>
<keyword evidence="2 4" id="KW-0808">Transferase</keyword>
<sequence length="195" mass="20322">MRITSGDLRGRRLEAPPGHAVRPTSERARAALFDVLVHRFQGDGRFALAGATVLDACAGTGALGFEALSRGAAEVVFLERDAALTRALTRRARDWGVAGAVHVLTGDVTRPPARPADRAPPTLVLLDPPYGAGLAGPALAALDAAGWLAPGALCVVETARTEPFDAPPGFAPCDDRSHGRVRLRILRRADGGPDG</sequence>
<dbReference type="Pfam" id="PF03602">
    <property type="entry name" value="Cons_hypoth95"/>
    <property type="match status" value="1"/>
</dbReference>
<evidence type="ECO:0000313" key="5">
    <source>
        <dbReference type="Proteomes" id="UP000555728"/>
    </source>
</evidence>